<dbReference type="GO" id="GO:0004672">
    <property type="term" value="F:protein kinase activity"/>
    <property type="evidence" value="ECO:0007669"/>
    <property type="project" value="InterPro"/>
</dbReference>
<evidence type="ECO:0000256" key="3">
    <source>
        <dbReference type="ARBA" id="ARBA00010327"/>
    </source>
</evidence>
<dbReference type="GO" id="GO:0005524">
    <property type="term" value="F:ATP binding"/>
    <property type="evidence" value="ECO:0007669"/>
    <property type="project" value="UniProtKB-UniRule"/>
</dbReference>
<comment type="caution">
    <text evidence="17">The sequence shown here is derived from an EMBL/GenBank/DDBJ whole genome shotgun (WGS) entry which is preliminary data.</text>
</comment>
<accession>A0A2N7JJ58</accession>
<evidence type="ECO:0000256" key="4">
    <source>
        <dbReference type="ARBA" id="ARBA00011988"/>
    </source>
</evidence>
<dbReference type="EMBL" id="MCZF01000304">
    <property type="protein sequence ID" value="PMM40258.1"/>
    <property type="molecule type" value="Genomic_DNA"/>
</dbReference>
<dbReference type="AlphaFoldDB" id="A0A2N7JJ58"/>
<evidence type="ECO:0000259" key="16">
    <source>
        <dbReference type="PROSITE" id="PS50011"/>
    </source>
</evidence>
<dbReference type="Pfam" id="PF06293">
    <property type="entry name" value="Kdo"/>
    <property type="match status" value="1"/>
</dbReference>
<comment type="subcellular location">
    <subcellularLocation>
        <location evidence="1 15">Cell inner membrane</location>
        <topology evidence="1 15">Peripheral membrane protein</topology>
        <orientation evidence="1 15">Cytoplasmic side</orientation>
    </subcellularLocation>
</comment>
<proteinExistence type="inferred from homology"/>
<dbReference type="InterPro" id="IPR000719">
    <property type="entry name" value="Prot_kinase_dom"/>
</dbReference>
<gene>
    <name evidence="15" type="primary">kdkA</name>
    <name evidence="17" type="ORF">BCT54_12825</name>
</gene>
<dbReference type="PROSITE" id="PS50011">
    <property type="entry name" value="PROTEIN_KINASE_DOM"/>
    <property type="match status" value="1"/>
</dbReference>
<keyword evidence="5 15" id="KW-1003">Cell membrane</keyword>
<feature type="active site" evidence="15">
    <location>
        <position position="166"/>
    </location>
</feature>
<dbReference type="RefSeq" id="WP_102554099.1">
    <property type="nucleotide sequence ID" value="NZ_MCZF01000304.1"/>
</dbReference>
<dbReference type="EC" id="2.7.1.166" evidence="4 15"/>
<comment type="similarity">
    <text evidence="3 15">Belongs to the protein kinase superfamily. KdkA/RfaP family.</text>
</comment>
<dbReference type="GO" id="GO:0009244">
    <property type="term" value="P:lipopolysaccharide core region biosynthetic process"/>
    <property type="evidence" value="ECO:0007669"/>
    <property type="project" value="UniProtKB-UniRule"/>
</dbReference>
<comment type="pathway">
    <text evidence="2 15">Bacterial outer membrane biogenesis; LPS core biosynthesis.</text>
</comment>
<sequence length="235" mass="27351">MKHFESDDVHIWFDESRVNITPSLLFDITYWQKNNAIIGSAEGRGTTWFVDLKGIPAAFRHYRRGGLFGKLIKDSYWFTTLENTRSYAEYQLLSELSSAGVNVPKPIAARAQKYGLTYQADLLTEKIHNAKDLVDLLLDRALAKEQYHQIGQEIQKMHRVGVNHTDLNIHNILLDDQGNAWIIDFDKCYKQLGDSWKESNLDRLLRSFRKELDKRHIHWQESDFKSLLAGYHSVI</sequence>
<evidence type="ECO:0000256" key="6">
    <source>
        <dbReference type="ARBA" id="ARBA00022519"/>
    </source>
</evidence>
<evidence type="ECO:0000256" key="10">
    <source>
        <dbReference type="ARBA" id="ARBA00022840"/>
    </source>
</evidence>
<evidence type="ECO:0000256" key="7">
    <source>
        <dbReference type="ARBA" id="ARBA00022679"/>
    </source>
</evidence>
<evidence type="ECO:0000256" key="1">
    <source>
        <dbReference type="ARBA" id="ARBA00004515"/>
    </source>
</evidence>
<comment type="catalytic activity">
    <reaction evidence="14 15">
        <text>an alpha-Kdo-(2-&gt;6)-lipid IVA + ATP = a 4-O-phospho-alpha-Kdo-(2-&gt;6)-lipid IVA + ADP + H(+)</text>
        <dbReference type="Rhea" id="RHEA:74271"/>
        <dbReference type="ChEBI" id="CHEBI:15378"/>
        <dbReference type="ChEBI" id="CHEBI:30616"/>
        <dbReference type="ChEBI" id="CHEBI:176428"/>
        <dbReference type="ChEBI" id="CHEBI:193140"/>
        <dbReference type="ChEBI" id="CHEBI:456216"/>
        <dbReference type="EC" id="2.7.1.166"/>
    </reaction>
</comment>
<dbReference type="InterPro" id="IPR022826">
    <property type="entry name" value="KDO_kinase"/>
</dbReference>
<evidence type="ECO:0000313" key="17">
    <source>
        <dbReference type="EMBL" id="PMM40258.1"/>
    </source>
</evidence>
<comment type="function">
    <text evidence="15">Catalyzes the ATP-dependent phosphorylation of the 3-deoxy-D-manno-octulosonic acid (Kdo) residue in Kdo-lipid IV(A) at the 4-OH position.</text>
</comment>
<evidence type="ECO:0000256" key="5">
    <source>
        <dbReference type="ARBA" id="ARBA00022475"/>
    </source>
</evidence>
<keyword evidence="8 15" id="KW-0547">Nucleotide-binding</keyword>
<keyword evidence="10 15" id="KW-0067">ATP-binding</keyword>
<dbReference type="GO" id="GO:0005886">
    <property type="term" value="C:plasma membrane"/>
    <property type="evidence" value="ECO:0007669"/>
    <property type="project" value="UniProtKB-SubCell"/>
</dbReference>
<dbReference type="InterPro" id="IPR011009">
    <property type="entry name" value="Kinase-like_dom_sf"/>
</dbReference>
<keyword evidence="9 15" id="KW-0418">Kinase</keyword>
<dbReference type="UniPathway" id="UPA00958"/>
<keyword evidence="6 15" id="KW-0997">Cell inner membrane</keyword>
<evidence type="ECO:0000256" key="13">
    <source>
        <dbReference type="ARBA" id="ARBA00029511"/>
    </source>
</evidence>
<dbReference type="Gene3D" id="1.10.510.10">
    <property type="entry name" value="Transferase(Phosphotransferase) domain 1"/>
    <property type="match status" value="1"/>
</dbReference>
<dbReference type="NCBIfam" id="NF002475">
    <property type="entry name" value="PRK01723.1"/>
    <property type="match status" value="1"/>
</dbReference>
<dbReference type="Proteomes" id="UP000235533">
    <property type="component" value="Unassembled WGS sequence"/>
</dbReference>
<organism evidence="17 18">
    <name type="scientific">Vibrio splendidus</name>
    <dbReference type="NCBI Taxonomy" id="29497"/>
    <lineage>
        <taxon>Bacteria</taxon>
        <taxon>Pseudomonadati</taxon>
        <taxon>Pseudomonadota</taxon>
        <taxon>Gammaproteobacteria</taxon>
        <taxon>Vibrionales</taxon>
        <taxon>Vibrionaceae</taxon>
        <taxon>Vibrio</taxon>
    </lineage>
</organism>
<reference evidence="18" key="1">
    <citation type="submission" date="2016-07" db="EMBL/GenBank/DDBJ databases">
        <title>Nontailed viruses are major unrecognized killers of bacteria in the ocean.</title>
        <authorList>
            <person name="Kauffman K."/>
            <person name="Hussain F."/>
            <person name="Yang J."/>
            <person name="Arevalo P."/>
            <person name="Brown J."/>
            <person name="Cutler M."/>
            <person name="Kelly L."/>
            <person name="Polz M.F."/>
        </authorList>
    </citation>
    <scope>NUCLEOTIDE SEQUENCE [LARGE SCALE GENOMIC DNA]</scope>
    <source>
        <strain evidence="18">10N.261.48.B5</strain>
    </source>
</reference>
<keyword evidence="11 15" id="KW-0448">Lipopolysaccharide biosynthesis</keyword>
<evidence type="ECO:0000256" key="15">
    <source>
        <dbReference type="HAMAP-Rule" id="MF_00521"/>
    </source>
</evidence>
<feature type="domain" description="Protein kinase" evidence="16">
    <location>
        <begin position="32"/>
        <end position="235"/>
    </location>
</feature>
<protein>
    <recommendedName>
        <fullName evidence="13 15">3-deoxy-D-manno-octulosonic acid kinase</fullName>
        <shortName evidence="15">Kdo kinase</shortName>
        <ecNumber evidence="4 15">2.7.1.166</ecNumber>
    </recommendedName>
</protein>
<evidence type="ECO:0000313" key="18">
    <source>
        <dbReference type="Proteomes" id="UP000235533"/>
    </source>
</evidence>
<evidence type="ECO:0000256" key="12">
    <source>
        <dbReference type="ARBA" id="ARBA00023136"/>
    </source>
</evidence>
<evidence type="ECO:0000256" key="14">
    <source>
        <dbReference type="ARBA" id="ARBA00034417"/>
    </source>
</evidence>
<keyword evidence="12 15" id="KW-0472">Membrane</keyword>
<evidence type="ECO:0000256" key="2">
    <source>
        <dbReference type="ARBA" id="ARBA00004713"/>
    </source>
</evidence>
<name>A0A2N7JJ58_VIBSP</name>
<dbReference type="HAMAP" id="MF_00521">
    <property type="entry name" value="KDO_kinase"/>
    <property type="match status" value="1"/>
</dbReference>
<evidence type="ECO:0000256" key="8">
    <source>
        <dbReference type="ARBA" id="ARBA00022741"/>
    </source>
</evidence>
<evidence type="ECO:0000256" key="11">
    <source>
        <dbReference type="ARBA" id="ARBA00022985"/>
    </source>
</evidence>
<evidence type="ECO:0000256" key="9">
    <source>
        <dbReference type="ARBA" id="ARBA00022777"/>
    </source>
</evidence>
<dbReference type="SUPFAM" id="SSF56112">
    <property type="entry name" value="Protein kinase-like (PK-like)"/>
    <property type="match status" value="1"/>
</dbReference>
<keyword evidence="7 15" id="KW-0808">Transferase</keyword>